<name>K4ID16_PSYTT</name>
<dbReference type="AlphaFoldDB" id="K4ID16"/>
<dbReference type="GO" id="GO:0008270">
    <property type="term" value="F:zinc ion binding"/>
    <property type="evidence" value="ECO:0007669"/>
    <property type="project" value="InterPro"/>
</dbReference>
<feature type="transmembrane region" description="Helical" evidence="1">
    <location>
        <begin position="192"/>
        <end position="213"/>
    </location>
</feature>
<feature type="transmembrane region" description="Helical" evidence="1">
    <location>
        <begin position="27"/>
        <end position="43"/>
    </location>
</feature>
<proteinExistence type="predicted"/>
<keyword evidence="4" id="KW-1185">Reference proteome</keyword>
<feature type="transmembrane region" description="Helical" evidence="1">
    <location>
        <begin position="73"/>
        <end position="94"/>
    </location>
</feature>
<dbReference type="HOGENOM" id="CLU_007999_0_0_10"/>
<dbReference type="Gene3D" id="1.10.390.10">
    <property type="entry name" value="Neutral Protease Domain 2"/>
    <property type="match status" value="1"/>
</dbReference>
<organism evidence="3 4">
    <name type="scientific">Psychroflexus torquis (strain ATCC 700755 / CIP 106069 / ACAM 623)</name>
    <dbReference type="NCBI Taxonomy" id="313595"/>
    <lineage>
        <taxon>Bacteria</taxon>
        <taxon>Pseudomonadati</taxon>
        <taxon>Bacteroidota</taxon>
        <taxon>Flavobacteriia</taxon>
        <taxon>Flavobacteriales</taxon>
        <taxon>Flavobacteriaceae</taxon>
        <taxon>Psychroflexus</taxon>
    </lineage>
</organism>
<feature type="domain" description="Peptidase M1 membrane alanine aminopeptidase" evidence="2">
    <location>
        <begin position="534"/>
        <end position="729"/>
    </location>
</feature>
<sequence>MEYIGSGSFRGTFRYPTTWKMLEYSEGYMLAIIICTFLYAGILNHRTKTATINELVDSTPVPKWTLLVSKLLALLKMQLVMLAVIMIVGISYQMYKGYTHFELLHYVFDLFVLNFSYYMLWAFLAMFVQTLVRNLYIGLFLLIISFLILSTPLTNLIGIEQSVFKYTAGSWYSYSDMNGYGDYLSRYFIYRVYWLLAGMLLLIITGLFLVRGLPHSFRQRVSIAKFRFKRKTMIGFGLLLIGFLSMGSRIYYENNTLNTTGSEIEQFEHNVQWEKRYQKYQAYKQPRIVSVNVNFNIFPKTLNFDLVGTYTLVNKSEVAIDSVFLKYKDYPSTFKFNRPHTLVSKDTEHRFDIYQLKESLQPGDSLELRFTIKNKPNTMLHGNPLVLGNGTYISKSKLLPTIGYRHSSIKDSTIRRQKGLTPIDIMRHPSDTTALGNNMISNDADWIDFEATISTAKDQIAIAPGYLQKEWFEGERRYFHYKMDSKILNIYSFNSGRYEIKKDTWNGVNLEIYYHKGHEYNLDRMMAGMKASLEYNSTNFGTYQHKQVRIIEYPATIAGGASAFANTIPFSESHGFIADVVDTEEGGIDYPFAVTVHEVAHQWWAHQVMGAYVLGARVLTESISDYVRLKALEQRYGKSEMRQFLKYALDHYLSERGDEISGESPLMYNTGQHYINYSKGALVFYALSDYIGEENVNSALRKLVEKNKFQGPPYTTSIELVDYIREVTPDSLQYVIKDMFETITLYENNVVDYKTTKLDNGTYRVDIEFNVSKYRSDAKGKKTFSDDSIQSLTYQTNSGGQISSLPLADYIDIGIFGEEEIDGEKKDVELYLQKHKITAIHNTVTIIVNQKPTEVGVDPYSKLIDTDSDNNRKNSDEVKNIF</sequence>
<evidence type="ECO:0000256" key="1">
    <source>
        <dbReference type="SAM" id="Phobius"/>
    </source>
</evidence>
<dbReference type="EMBL" id="CP003879">
    <property type="protein sequence ID" value="AFU68314.1"/>
    <property type="molecule type" value="Genomic_DNA"/>
</dbReference>
<evidence type="ECO:0000313" key="4">
    <source>
        <dbReference type="Proteomes" id="UP000008514"/>
    </source>
</evidence>
<dbReference type="KEGG" id="ptq:P700755_001391"/>
<dbReference type="SUPFAM" id="SSF55486">
    <property type="entry name" value="Metalloproteases ('zincins'), catalytic domain"/>
    <property type="match status" value="1"/>
</dbReference>
<protein>
    <submittedName>
        <fullName evidence="3">Zn-dependent aminopeptidase, peptidase M1 family</fullName>
    </submittedName>
</protein>
<keyword evidence="1" id="KW-0472">Membrane</keyword>
<keyword evidence="3" id="KW-0645">Protease</keyword>
<dbReference type="GO" id="GO:0008237">
    <property type="term" value="F:metallopeptidase activity"/>
    <property type="evidence" value="ECO:0007669"/>
    <property type="project" value="InterPro"/>
</dbReference>
<dbReference type="STRING" id="313595.P700755_001391"/>
<dbReference type="eggNOG" id="COG0308">
    <property type="taxonomic scope" value="Bacteria"/>
</dbReference>
<accession>K4ID16</accession>
<dbReference type="Proteomes" id="UP000008514">
    <property type="component" value="Chromosome"/>
</dbReference>
<dbReference type="Pfam" id="PF01433">
    <property type="entry name" value="Peptidase_M1"/>
    <property type="match status" value="1"/>
</dbReference>
<gene>
    <name evidence="3" type="ordered locus">P700755_001391</name>
</gene>
<keyword evidence="3" id="KW-0031">Aminopeptidase</keyword>
<keyword evidence="1" id="KW-0812">Transmembrane</keyword>
<dbReference type="GO" id="GO:0004177">
    <property type="term" value="F:aminopeptidase activity"/>
    <property type="evidence" value="ECO:0007669"/>
    <property type="project" value="UniProtKB-KW"/>
</dbReference>
<dbReference type="InterPro" id="IPR027268">
    <property type="entry name" value="Peptidase_M4/M1_CTD_sf"/>
</dbReference>
<feature type="transmembrane region" description="Helical" evidence="1">
    <location>
        <begin position="106"/>
        <end position="128"/>
    </location>
</feature>
<dbReference type="InterPro" id="IPR014782">
    <property type="entry name" value="Peptidase_M1_dom"/>
</dbReference>
<dbReference type="OrthoDB" id="100605at2"/>
<reference evidence="3" key="2">
    <citation type="submission" date="2012-09" db="EMBL/GenBank/DDBJ databases">
        <title>The complete sequence of Psychroflexus torquis an extreme psychrophile from sea-ice that is stimulated by light.</title>
        <authorList>
            <person name="Feng S."/>
            <person name="Powell S.M."/>
            <person name="Bowman J.P."/>
        </authorList>
    </citation>
    <scope>NUCLEOTIDE SEQUENCE [LARGE SCALE GENOMIC DNA]</scope>
    <source>
        <strain evidence="3">ATCC 700755</strain>
    </source>
</reference>
<evidence type="ECO:0000313" key="3">
    <source>
        <dbReference type="EMBL" id="AFU68314.1"/>
    </source>
</evidence>
<dbReference type="RefSeq" id="WP_015023920.1">
    <property type="nucleotide sequence ID" value="NC_018721.1"/>
</dbReference>
<reference evidence="3" key="1">
    <citation type="submission" date="2006-03" db="EMBL/GenBank/DDBJ databases">
        <authorList>
            <person name="Bowman J."/>
            <person name="Ferriera S."/>
            <person name="Johnson J."/>
            <person name="Kravitz S."/>
            <person name="Halpern A."/>
            <person name="Remington K."/>
            <person name="Beeson K."/>
            <person name="Tran B."/>
            <person name="Rogers Y.-H."/>
            <person name="Friedman R."/>
            <person name="Venter J.C."/>
        </authorList>
    </citation>
    <scope>NUCLEOTIDE SEQUENCE [LARGE SCALE GENOMIC DNA]</scope>
    <source>
        <strain evidence="3">ATCC 700755</strain>
    </source>
</reference>
<feature type="transmembrane region" description="Helical" evidence="1">
    <location>
        <begin position="135"/>
        <end position="157"/>
    </location>
</feature>
<feature type="transmembrane region" description="Helical" evidence="1">
    <location>
        <begin position="233"/>
        <end position="252"/>
    </location>
</feature>
<keyword evidence="1" id="KW-1133">Transmembrane helix</keyword>
<keyword evidence="3" id="KW-0378">Hydrolase</keyword>
<evidence type="ECO:0000259" key="2">
    <source>
        <dbReference type="Pfam" id="PF01433"/>
    </source>
</evidence>